<evidence type="ECO:0000313" key="2">
    <source>
        <dbReference type="Proteomes" id="UP000018482"/>
    </source>
</evidence>
<name>V6Z0R1_STRAG</name>
<dbReference type="AlphaFoldDB" id="V6Z0R1"/>
<evidence type="ECO:0000313" key="1">
    <source>
        <dbReference type="EMBL" id="ESV54318.1"/>
    </source>
</evidence>
<reference evidence="1 2" key="1">
    <citation type="submission" date="2013-05" db="EMBL/GenBank/DDBJ databases">
        <authorList>
            <person name="Richards V.P."/>
            <person name="Durkin S.A.S."/>
            <person name="Kim M."/>
            <person name="Pavinski Bitar P.D."/>
            <person name="Stanhope M.J."/>
            <person name="Town C.D."/>
            <person name="Venter J.C."/>
        </authorList>
    </citation>
    <scope>NUCLEOTIDE SEQUENCE [LARGE SCALE GENOMIC DNA]</scope>
    <source>
        <strain evidence="1 2">LMG 14747</strain>
    </source>
</reference>
<proteinExistence type="predicted"/>
<protein>
    <submittedName>
        <fullName evidence="1">Uncharacterized protein</fullName>
    </submittedName>
</protein>
<dbReference type="EMBL" id="ANQC01000046">
    <property type="protein sequence ID" value="ESV54318.1"/>
    <property type="molecule type" value="Genomic_DNA"/>
</dbReference>
<accession>V6Z0R1</accession>
<dbReference type="Proteomes" id="UP000018482">
    <property type="component" value="Unassembled WGS sequence"/>
</dbReference>
<sequence>MAMPVLFLPKYHRKKLWRKITIPILQVDGLTHA</sequence>
<organism evidence="1 2">
    <name type="scientific">Streptococcus agalactiae LMG 14747</name>
    <dbReference type="NCBI Taxonomy" id="1154860"/>
    <lineage>
        <taxon>Bacteria</taxon>
        <taxon>Bacillati</taxon>
        <taxon>Bacillota</taxon>
        <taxon>Bacilli</taxon>
        <taxon>Lactobacillales</taxon>
        <taxon>Streptococcaceae</taxon>
        <taxon>Streptococcus</taxon>
    </lineage>
</organism>
<comment type="caution">
    <text evidence="1">The sequence shown here is derived from an EMBL/GenBank/DDBJ whole genome shotgun (WGS) entry which is preliminary data.</text>
</comment>
<gene>
    <name evidence="1" type="ORF">SAG0136_03395</name>
</gene>